<dbReference type="EMBL" id="OBDZ01000001">
    <property type="protein sequence ID" value="SNY05733.1"/>
    <property type="molecule type" value="Genomic_DNA"/>
</dbReference>
<organism evidence="1 2">
    <name type="scientific">Orenia metallireducens</name>
    <dbReference type="NCBI Taxonomy" id="1413210"/>
    <lineage>
        <taxon>Bacteria</taxon>
        <taxon>Bacillati</taxon>
        <taxon>Bacillota</taxon>
        <taxon>Clostridia</taxon>
        <taxon>Halanaerobiales</taxon>
        <taxon>Halobacteroidaceae</taxon>
        <taxon>Orenia</taxon>
    </lineage>
</organism>
<sequence length="66" mass="7677">MKSCYNNQDKEELNQMVEEALAKIEAIDCTKTDSSLFTFCYLNKIVEDATSYLEKLKQRNGRYEGN</sequence>
<name>A0A285F3V1_9FIRM</name>
<protein>
    <submittedName>
        <fullName evidence="1">Uncharacterized protein</fullName>
    </submittedName>
</protein>
<accession>A0A285F3V1</accession>
<gene>
    <name evidence="1" type="ORF">SAMN06265827_101129</name>
</gene>
<evidence type="ECO:0000313" key="1">
    <source>
        <dbReference type="EMBL" id="SNY05733.1"/>
    </source>
</evidence>
<dbReference type="RefSeq" id="WP_097016175.1">
    <property type="nucleotide sequence ID" value="NZ_OBDZ01000001.1"/>
</dbReference>
<evidence type="ECO:0000313" key="2">
    <source>
        <dbReference type="Proteomes" id="UP000219573"/>
    </source>
</evidence>
<dbReference type="Proteomes" id="UP000219573">
    <property type="component" value="Unassembled WGS sequence"/>
</dbReference>
<reference evidence="2" key="1">
    <citation type="submission" date="2017-09" db="EMBL/GenBank/DDBJ databases">
        <authorList>
            <person name="Varghese N."/>
            <person name="Submissions S."/>
        </authorList>
    </citation>
    <scope>NUCLEOTIDE SEQUENCE [LARGE SCALE GENOMIC DNA]</scope>
    <source>
        <strain evidence="2">MSL47</strain>
    </source>
</reference>
<dbReference type="AlphaFoldDB" id="A0A285F3V1"/>
<keyword evidence="2" id="KW-1185">Reference proteome</keyword>
<proteinExistence type="predicted"/>